<name>A0A0R1QNQ1_9LACO</name>
<evidence type="ECO:0000313" key="2">
    <source>
        <dbReference type="Proteomes" id="UP000051790"/>
    </source>
</evidence>
<gene>
    <name evidence="1" type="ORF">FD01_GL001507</name>
</gene>
<protein>
    <submittedName>
        <fullName evidence="1">Uncharacterized protein</fullName>
    </submittedName>
</protein>
<dbReference type="AlphaFoldDB" id="A0A0R1QNQ1"/>
<sequence length="165" mass="18546">MNDTHLIELAAFVLRQRDGNADVLESVMHIPTAAILQGQAALLPQQREQLRYLFTDYEWMLAQKLAVFESTTPVVGGLAQRYQNAKTVIAKAWLQTPSLTTNYVKEPLGAGRVSVHLQLRQDYGVHGLVDILDFVVPTTIAKQLQTKQLDLLTWADEHLDDPEVK</sequence>
<dbReference type="PATRIC" id="fig|1423769.4.peg.1617"/>
<proteinExistence type="predicted"/>
<accession>A0A0R1QNQ1</accession>
<dbReference type="Proteomes" id="UP000051790">
    <property type="component" value="Unassembled WGS sequence"/>
</dbReference>
<comment type="caution">
    <text evidence="1">The sequence shown here is derived from an EMBL/GenBank/DDBJ whole genome shotgun (WGS) entry which is preliminary data.</text>
</comment>
<keyword evidence="2" id="KW-1185">Reference proteome</keyword>
<evidence type="ECO:0000313" key="1">
    <source>
        <dbReference type="EMBL" id="KRL43813.1"/>
    </source>
</evidence>
<dbReference type="OrthoDB" id="2187056at2"/>
<dbReference type="RefSeq" id="WP_054714476.1">
    <property type="nucleotide sequence ID" value="NZ_AZEU01000179.1"/>
</dbReference>
<organism evidence="1 2">
    <name type="scientific">Lacticaseibacillus manihotivorans DSM 13343 = JCM 12514</name>
    <dbReference type="NCBI Taxonomy" id="1423769"/>
    <lineage>
        <taxon>Bacteria</taxon>
        <taxon>Bacillati</taxon>
        <taxon>Bacillota</taxon>
        <taxon>Bacilli</taxon>
        <taxon>Lactobacillales</taxon>
        <taxon>Lactobacillaceae</taxon>
        <taxon>Lacticaseibacillus</taxon>
    </lineage>
</organism>
<reference evidence="1 2" key="1">
    <citation type="journal article" date="2015" name="Genome Announc.">
        <title>Expanding the biotechnology potential of lactobacilli through comparative genomics of 213 strains and associated genera.</title>
        <authorList>
            <person name="Sun Z."/>
            <person name="Harris H.M."/>
            <person name="McCann A."/>
            <person name="Guo C."/>
            <person name="Argimon S."/>
            <person name="Zhang W."/>
            <person name="Yang X."/>
            <person name="Jeffery I.B."/>
            <person name="Cooney J.C."/>
            <person name="Kagawa T.F."/>
            <person name="Liu W."/>
            <person name="Song Y."/>
            <person name="Salvetti E."/>
            <person name="Wrobel A."/>
            <person name="Rasinkangas P."/>
            <person name="Parkhill J."/>
            <person name="Rea M.C."/>
            <person name="O'Sullivan O."/>
            <person name="Ritari J."/>
            <person name="Douillard F.P."/>
            <person name="Paul Ross R."/>
            <person name="Yang R."/>
            <person name="Briner A.E."/>
            <person name="Felis G.E."/>
            <person name="de Vos W.M."/>
            <person name="Barrangou R."/>
            <person name="Klaenhammer T.R."/>
            <person name="Caufield P.W."/>
            <person name="Cui Y."/>
            <person name="Zhang H."/>
            <person name="O'Toole P.W."/>
        </authorList>
    </citation>
    <scope>NUCLEOTIDE SEQUENCE [LARGE SCALE GENOMIC DNA]</scope>
    <source>
        <strain evidence="1 2">DSM 13343</strain>
    </source>
</reference>
<dbReference type="EMBL" id="AZEU01000179">
    <property type="protein sequence ID" value="KRL43813.1"/>
    <property type="molecule type" value="Genomic_DNA"/>
</dbReference>